<dbReference type="SUPFAM" id="SSF51658">
    <property type="entry name" value="Xylose isomerase-like"/>
    <property type="match status" value="1"/>
</dbReference>
<reference evidence="2 3" key="1">
    <citation type="submission" date="2024-03" db="EMBL/GenBank/DDBJ databases">
        <authorList>
            <person name="Jo J.-H."/>
        </authorList>
    </citation>
    <scope>NUCLEOTIDE SEQUENCE [LARGE SCALE GENOMIC DNA]</scope>
    <source>
        <strain evidence="2 3">PS1R-30</strain>
    </source>
</reference>
<evidence type="ECO:0000259" key="1">
    <source>
        <dbReference type="Pfam" id="PF01261"/>
    </source>
</evidence>
<dbReference type="PANTHER" id="PTHR12110">
    <property type="entry name" value="HYDROXYPYRUVATE ISOMERASE"/>
    <property type="match status" value="1"/>
</dbReference>
<sequence length="267" mass="28338">MNPLGIECLSTFGLDPVALIELTGDLGCSHVTLNLGRPANRLPSYPAVSFRHDAALQREMKAALADSGVRIGLVEGFAILPDNQADDFARDLDMVAGLGAAAICAVSLERDVARSHAQFARLTELAAERALVVTSELGAGGLRRLDKGLAAVAAVSHPAFKLLVDTMHFFRFGGTVADFAALDPAVIGHIQLCDVPMPALIDDYMIEALYERRAPGDGDLPLADFLRHVPAGVVVGLEVPIRSEAERGLGPRERLARCVAQARALMA</sequence>
<keyword evidence="3" id="KW-1185">Reference proteome</keyword>
<gene>
    <name evidence="2" type="ORF">WG901_12535</name>
</gene>
<evidence type="ECO:0000313" key="2">
    <source>
        <dbReference type="EMBL" id="MEJ5977468.1"/>
    </source>
</evidence>
<name>A0ABU8RWS3_9SPHN</name>
<dbReference type="RefSeq" id="WP_339587406.1">
    <property type="nucleotide sequence ID" value="NZ_JBBHJZ010000002.1"/>
</dbReference>
<keyword evidence="2" id="KW-0413">Isomerase</keyword>
<comment type="caution">
    <text evidence="2">The sequence shown here is derived from an EMBL/GenBank/DDBJ whole genome shotgun (WGS) entry which is preliminary data.</text>
</comment>
<dbReference type="Pfam" id="PF01261">
    <property type="entry name" value="AP_endonuc_2"/>
    <property type="match status" value="1"/>
</dbReference>
<dbReference type="PANTHER" id="PTHR12110:SF48">
    <property type="entry name" value="BLL3656 PROTEIN"/>
    <property type="match status" value="1"/>
</dbReference>
<feature type="domain" description="Xylose isomerase-like TIM barrel" evidence="1">
    <location>
        <begin position="54"/>
        <end position="246"/>
    </location>
</feature>
<dbReference type="Proteomes" id="UP001361239">
    <property type="component" value="Unassembled WGS sequence"/>
</dbReference>
<proteinExistence type="predicted"/>
<dbReference type="EMBL" id="JBBHJZ010000002">
    <property type="protein sequence ID" value="MEJ5977468.1"/>
    <property type="molecule type" value="Genomic_DNA"/>
</dbReference>
<organism evidence="2 3">
    <name type="scientific">Novosphingobium anseongense</name>
    <dbReference type="NCBI Taxonomy" id="3133436"/>
    <lineage>
        <taxon>Bacteria</taxon>
        <taxon>Pseudomonadati</taxon>
        <taxon>Pseudomonadota</taxon>
        <taxon>Alphaproteobacteria</taxon>
        <taxon>Sphingomonadales</taxon>
        <taxon>Sphingomonadaceae</taxon>
        <taxon>Novosphingobium</taxon>
    </lineage>
</organism>
<dbReference type="InterPro" id="IPR036237">
    <property type="entry name" value="Xyl_isomerase-like_sf"/>
</dbReference>
<accession>A0ABU8RWS3</accession>
<dbReference type="InterPro" id="IPR013022">
    <property type="entry name" value="Xyl_isomerase-like_TIM-brl"/>
</dbReference>
<dbReference type="Gene3D" id="3.20.20.150">
    <property type="entry name" value="Divalent-metal-dependent TIM barrel enzymes"/>
    <property type="match status" value="1"/>
</dbReference>
<protein>
    <submittedName>
        <fullName evidence="2">Sugar phosphate isomerase/epimerase</fullName>
    </submittedName>
</protein>
<dbReference type="InterPro" id="IPR050312">
    <property type="entry name" value="IolE/XylAMocC-like"/>
</dbReference>
<evidence type="ECO:0000313" key="3">
    <source>
        <dbReference type="Proteomes" id="UP001361239"/>
    </source>
</evidence>
<dbReference type="GO" id="GO:0016853">
    <property type="term" value="F:isomerase activity"/>
    <property type="evidence" value="ECO:0007669"/>
    <property type="project" value="UniProtKB-KW"/>
</dbReference>